<name>A0A8J7C8W0_9CYAN</name>
<dbReference type="EMBL" id="JACXAE010000108">
    <property type="protein sequence ID" value="MBD2777269.1"/>
    <property type="molecule type" value="Genomic_DNA"/>
</dbReference>
<dbReference type="AlphaFoldDB" id="A0A8J7C8W0"/>
<keyword evidence="3" id="KW-1185">Reference proteome</keyword>
<reference evidence="2" key="1">
    <citation type="submission" date="2020-09" db="EMBL/GenBank/DDBJ databases">
        <title>Iningainema tapete sp. nov. (Scytonemataceae, Cyanobacteria) from greenhouses in central Florida (USA) produces two types of nodularin with biosynthetic potential for microcystin-LR and anabaenopeptins.</title>
        <authorList>
            <person name="Berthold D.E."/>
            <person name="Lefler F.W."/>
            <person name="Huang I.-S."/>
            <person name="Abdulla H."/>
            <person name="Zimba P.V."/>
            <person name="Laughinghouse H.D. IV."/>
        </authorList>
    </citation>
    <scope>NUCLEOTIDE SEQUENCE</scope>
    <source>
        <strain evidence="2">BLCCT55</strain>
    </source>
</reference>
<evidence type="ECO:0000313" key="3">
    <source>
        <dbReference type="Proteomes" id="UP000629098"/>
    </source>
</evidence>
<evidence type="ECO:0000313" key="2">
    <source>
        <dbReference type="EMBL" id="MBD2777269.1"/>
    </source>
</evidence>
<evidence type="ECO:0000256" key="1">
    <source>
        <dbReference type="SAM" id="MobiDB-lite"/>
    </source>
</evidence>
<dbReference type="RefSeq" id="WP_190836341.1">
    <property type="nucleotide sequence ID" value="NZ_CAWPPI010000108.1"/>
</dbReference>
<comment type="caution">
    <text evidence="2">The sequence shown here is derived from an EMBL/GenBank/DDBJ whole genome shotgun (WGS) entry which is preliminary data.</text>
</comment>
<organism evidence="2 3">
    <name type="scientific">Iningainema tapete BLCC-T55</name>
    <dbReference type="NCBI Taxonomy" id="2748662"/>
    <lineage>
        <taxon>Bacteria</taxon>
        <taxon>Bacillati</taxon>
        <taxon>Cyanobacteriota</taxon>
        <taxon>Cyanophyceae</taxon>
        <taxon>Nostocales</taxon>
        <taxon>Scytonemataceae</taxon>
        <taxon>Iningainema tapete</taxon>
    </lineage>
</organism>
<gene>
    <name evidence="2" type="ORF">ICL16_35785</name>
</gene>
<protein>
    <submittedName>
        <fullName evidence="2">Uncharacterized protein</fullName>
    </submittedName>
</protein>
<feature type="compositionally biased region" description="Low complexity" evidence="1">
    <location>
        <begin position="32"/>
        <end position="44"/>
    </location>
</feature>
<accession>A0A8J7C8W0</accession>
<dbReference type="Proteomes" id="UP000629098">
    <property type="component" value="Unassembled WGS sequence"/>
</dbReference>
<feature type="region of interest" description="Disordered" evidence="1">
    <location>
        <begin position="1"/>
        <end position="44"/>
    </location>
</feature>
<proteinExistence type="predicted"/>
<sequence length="74" mass="7898">MITGNGGLPERPGDTDLSPYPTGTIRSLPGVSETTKSTTSTSFSRARKNLQPIFEAQGIYQLANGDLVLSRECP</sequence>